<dbReference type="InterPro" id="IPR036922">
    <property type="entry name" value="Rieske_2Fe-2S_sf"/>
</dbReference>
<dbReference type="EMBL" id="MCHY01000006">
    <property type="protein sequence ID" value="RKD25733.1"/>
    <property type="molecule type" value="Genomic_DNA"/>
</dbReference>
<dbReference type="Pfam" id="PF00355">
    <property type="entry name" value="Rieske"/>
    <property type="match status" value="1"/>
</dbReference>
<keyword evidence="19" id="KW-1185">Reference proteome</keyword>
<keyword evidence="9" id="KW-0411">Iron-sulfur</keyword>
<dbReference type="CDD" id="cd03467">
    <property type="entry name" value="Rieske"/>
    <property type="match status" value="1"/>
</dbReference>
<comment type="subunit">
    <text evidence="12">The main subunits of the menaquinol:cytochrome c complex are a Rieske-type iron-sulfur protein (QcrA), a cytochrome b (QcrB) and a cytochrome c (QcrC).</text>
</comment>
<comment type="subcellular location">
    <subcellularLocation>
        <location evidence="1">Membrane</location>
        <topology evidence="1">Single-pass membrane protein</topology>
    </subcellularLocation>
</comment>
<comment type="similarity">
    <text evidence="2">Belongs to the Rieske iron-sulfur protein family.</text>
</comment>
<evidence type="ECO:0000256" key="5">
    <source>
        <dbReference type="ARBA" id="ARBA00022723"/>
    </source>
</evidence>
<dbReference type="GO" id="GO:0046872">
    <property type="term" value="F:metal ion binding"/>
    <property type="evidence" value="ECO:0007669"/>
    <property type="project" value="UniProtKB-KW"/>
</dbReference>
<reference evidence="18 19" key="1">
    <citation type="submission" date="2016-08" db="EMBL/GenBank/DDBJ databases">
        <title>Novel Firmicute Genomes.</title>
        <authorList>
            <person name="Poppleton D.I."/>
            <person name="Gribaldo S."/>
        </authorList>
    </citation>
    <scope>NUCLEOTIDE SEQUENCE [LARGE SCALE GENOMIC DNA]</scope>
    <source>
        <strain evidence="18 19">RAOx-1</strain>
    </source>
</reference>
<dbReference type="PROSITE" id="PS51296">
    <property type="entry name" value="RIESKE"/>
    <property type="match status" value="1"/>
</dbReference>
<keyword evidence="16" id="KW-0812">Transmembrane</keyword>
<evidence type="ECO:0000256" key="4">
    <source>
        <dbReference type="ARBA" id="ARBA00022714"/>
    </source>
</evidence>
<keyword evidence="5" id="KW-0479">Metal-binding</keyword>
<keyword evidence="6" id="KW-0249">Electron transport</keyword>
<dbReference type="FunFam" id="2.102.10.10:FF:000006">
    <property type="entry name" value="Menaquinol-cytochrome c reductase, iron-sulfur subunit"/>
    <property type="match status" value="1"/>
</dbReference>
<keyword evidence="10" id="KW-1015">Disulfide bond</keyword>
<evidence type="ECO:0000256" key="7">
    <source>
        <dbReference type="ARBA" id="ARBA00023002"/>
    </source>
</evidence>
<keyword evidence="8" id="KW-0408">Iron</keyword>
<keyword evidence="16" id="KW-0472">Membrane</keyword>
<evidence type="ECO:0000256" key="12">
    <source>
        <dbReference type="ARBA" id="ARBA00064458"/>
    </source>
</evidence>
<dbReference type="GO" id="GO:0051537">
    <property type="term" value="F:2 iron, 2 sulfur cluster binding"/>
    <property type="evidence" value="ECO:0007669"/>
    <property type="project" value="UniProtKB-KW"/>
</dbReference>
<dbReference type="Gene3D" id="1.20.5.700">
    <property type="entry name" value="Single helix bin"/>
    <property type="match status" value="1"/>
</dbReference>
<dbReference type="Gene3D" id="2.102.10.10">
    <property type="entry name" value="Rieske [2Fe-2S] iron-sulphur domain"/>
    <property type="match status" value="1"/>
</dbReference>
<organism evidence="18 19">
    <name type="scientific">Ammoniphilus oxalaticus</name>
    <dbReference type="NCBI Taxonomy" id="66863"/>
    <lineage>
        <taxon>Bacteria</taxon>
        <taxon>Bacillati</taxon>
        <taxon>Bacillota</taxon>
        <taxon>Bacilli</taxon>
        <taxon>Bacillales</taxon>
        <taxon>Paenibacillaceae</taxon>
        <taxon>Aneurinibacillus group</taxon>
        <taxon>Ammoniphilus</taxon>
    </lineage>
</organism>
<dbReference type="InterPro" id="IPR017941">
    <property type="entry name" value="Rieske_2Fe-2S"/>
</dbReference>
<evidence type="ECO:0000256" key="13">
    <source>
        <dbReference type="ARBA" id="ARBA00067741"/>
    </source>
</evidence>
<dbReference type="GO" id="GO:0016705">
    <property type="term" value="F:oxidoreductase activity, acting on paired donors, with incorporation or reduction of molecular oxygen"/>
    <property type="evidence" value="ECO:0007669"/>
    <property type="project" value="UniProtKB-ARBA"/>
</dbReference>
<evidence type="ECO:0000256" key="3">
    <source>
        <dbReference type="ARBA" id="ARBA00022448"/>
    </source>
</evidence>
<evidence type="ECO:0000313" key="19">
    <source>
        <dbReference type="Proteomes" id="UP000284219"/>
    </source>
</evidence>
<accession>A0A419SNA1</accession>
<dbReference type="RefSeq" id="WP_120188407.1">
    <property type="nucleotide sequence ID" value="NZ_MCHY01000006.1"/>
</dbReference>
<evidence type="ECO:0000256" key="14">
    <source>
        <dbReference type="ARBA" id="ARBA00075320"/>
    </source>
</evidence>
<dbReference type="SUPFAM" id="SSF50022">
    <property type="entry name" value="ISP domain"/>
    <property type="match status" value="1"/>
</dbReference>
<keyword evidence="3" id="KW-0813">Transport</keyword>
<evidence type="ECO:0000256" key="1">
    <source>
        <dbReference type="ARBA" id="ARBA00004167"/>
    </source>
</evidence>
<dbReference type="OrthoDB" id="9767869at2"/>
<dbReference type="InterPro" id="IPR014349">
    <property type="entry name" value="Rieske_Fe-S_prot"/>
</dbReference>
<feature type="transmembrane region" description="Helical" evidence="16">
    <location>
        <begin position="12"/>
        <end position="32"/>
    </location>
</feature>
<evidence type="ECO:0000256" key="10">
    <source>
        <dbReference type="ARBA" id="ARBA00023157"/>
    </source>
</evidence>
<evidence type="ECO:0000256" key="8">
    <source>
        <dbReference type="ARBA" id="ARBA00023004"/>
    </source>
</evidence>
<evidence type="ECO:0000256" key="6">
    <source>
        <dbReference type="ARBA" id="ARBA00022982"/>
    </source>
</evidence>
<dbReference type="Pfam" id="PF25471">
    <property type="entry name" value="TM_PetC"/>
    <property type="match status" value="1"/>
</dbReference>
<dbReference type="AlphaFoldDB" id="A0A419SNA1"/>
<sequence>MSKKDISRRTFLNYMLMGTGGFLAAGMITPMARFALDPALKSGAGEGDLVPVTTVDELSGEPQRFDFKVKTVDGWYQTETPMSAWVYKRGEEIVALSPICKHLGCTVQWNTNQSHPDHFFCPCHDGFYTKDGNNVPHTPPLAPLDVYEVDVQEGKVYLGKPQPNPVKGA</sequence>
<dbReference type="InterPro" id="IPR057415">
    <property type="entry name" value="TM_PetC"/>
</dbReference>
<evidence type="ECO:0000256" key="15">
    <source>
        <dbReference type="ARBA" id="ARBA00076330"/>
    </source>
</evidence>
<dbReference type="Proteomes" id="UP000284219">
    <property type="component" value="Unassembled WGS sequence"/>
</dbReference>
<proteinExistence type="inferred from homology"/>
<evidence type="ECO:0000256" key="11">
    <source>
        <dbReference type="ARBA" id="ARBA00055683"/>
    </source>
</evidence>
<dbReference type="GO" id="GO:0004497">
    <property type="term" value="F:monooxygenase activity"/>
    <property type="evidence" value="ECO:0007669"/>
    <property type="project" value="UniProtKB-ARBA"/>
</dbReference>
<evidence type="ECO:0000256" key="16">
    <source>
        <dbReference type="SAM" id="Phobius"/>
    </source>
</evidence>
<comment type="caution">
    <text evidence="18">The sequence shown here is derived from an EMBL/GenBank/DDBJ whole genome shotgun (WGS) entry which is preliminary data.</text>
</comment>
<keyword evidence="16" id="KW-1133">Transmembrane helix</keyword>
<feature type="domain" description="Rieske" evidence="17">
    <location>
        <begin position="49"/>
        <end position="158"/>
    </location>
</feature>
<keyword evidence="7" id="KW-0560">Oxidoreductase</keyword>
<evidence type="ECO:0000259" key="17">
    <source>
        <dbReference type="PROSITE" id="PS51296"/>
    </source>
</evidence>
<name>A0A419SNA1_9BACL</name>
<evidence type="ECO:0000256" key="9">
    <source>
        <dbReference type="ARBA" id="ARBA00023014"/>
    </source>
</evidence>
<protein>
    <recommendedName>
        <fullName evidence="13">Menaquinol:cytochrome c reductase iron-sulfur subunit</fullName>
    </recommendedName>
    <alternativeName>
        <fullName evidence="15">Cytochrome bc complex, iron-sulfur subunit</fullName>
    </alternativeName>
    <alternativeName>
        <fullName evidence="14">Rieske iron-sulfur protein QcrA</fullName>
    </alternativeName>
</protein>
<dbReference type="InterPro" id="IPR006311">
    <property type="entry name" value="TAT_signal"/>
</dbReference>
<dbReference type="PANTHER" id="PTHR10134">
    <property type="entry name" value="CYTOCHROME B-C1 COMPLEX SUBUNIT RIESKE, MITOCHONDRIAL"/>
    <property type="match status" value="1"/>
</dbReference>
<dbReference type="GO" id="GO:0016020">
    <property type="term" value="C:membrane"/>
    <property type="evidence" value="ECO:0007669"/>
    <property type="project" value="UniProtKB-SubCell"/>
</dbReference>
<evidence type="ECO:0000256" key="2">
    <source>
        <dbReference type="ARBA" id="ARBA00010651"/>
    </source>
</evidence>
<evidence type="ECO:0000313" key="18">
    <source>
        <dbReference type="EMBL" id="RKD25733.1"/>
    </source>
</evidence>
<dbReference type="PROSITE" id="PS51318">
    <property type="entry name" value="TAT"/>
    <property type="match status" value="1"/>
</dbReference>
<keyword evidence="4" id="KW-0001">2Fe-2S</keyword>
<gene>
    <name evidence="18" type="ORF">BEP19_01970</name>
</gene>
<comment type="function">
    <text evidence="11">Component of the menaquinol:cytochrome c reductase complex. The Rieske protein is a high potential 2Fe-2S protein.</text>
</comment>